<comment type="subcellular location">
    <subcellularLocation>
        <location evidence="1">Cell membrane</location>
        <topology evidence="1">Multi-pass membrane protein</topology>
    </subcellularLocation>
</comment>
<dbReference type="CDD" id="cd17355">
    <property type="entry name" value="MFS_YcxA_like"/>
    <property type="match status" value="1"/>
</dbReference>
<feature type="transmembrane region" description="Helical" evidence="6">
    <location>
        <begin position="179"/>
        <end position="197"/>
    </location>
</feature>
<dbReference type="Proteomes" id="UP000319516">
    <property type="component" value="Unassembled WGS sequence"/>
</dbReference>
<keyword evidence="4 6" id="KW-1133">Transmembrane helix</keyword>
<accession>A0A542YRL1</accession>
<evidence type="ECO:0000256" key="1">
    <source>
        <dbReference type="ARBA" id="ARBA00004651"/>
    </source>
</evidence>
<feature type="transmembrane region" description="Helical" evidence="6">
    <location>
        <begin position="152"/>
        <end position="173"/>
    </location>
</feature>
<dbReference type="Pfam" id="PF07690">
    <property type="entry name" value="MFS_1"/>
    <property type="match status" value="1"/>
</dbReference>
<evidence type="ECO:0000256" key="6">
    <source>
        <dbReference type="SAM" id="Phobius"/>
    </source>
</evidence>
<evidence type="ECO:0000256" key="4">
    <source>
        <dbReference type="ARBA" id="ARBA00022989"/>
    </source>
</evidence>
<feature type="transmembrane region" description="Helical" evidence="6">
    <location>
        <begin position="268"/>
        <end position="287"/>
    </location>
</feature>
<name>A0A542YRL1_9MICO</name>
<dbReference type="InterPro" id="IPR020846">
    <property type="entry name" value="MFS_dom"/>
</dbReference>
<feature type="transmembrane region" description="Helical" evidence="6">
    <location>
        <begin position="294"/>
        <end position="314"/>
    </location>
</feature>
<dbReference type="GO" id="GO:0022857">
    <property type="term" value="F:transmembrane transporter activity"/>
    <property type="evidence" value="ECO:0007669"/>
    <property type="project" value="InterPro"/>
</dbReference>
<dbReference type="Gene3D" id="1.20.1250.20">
    <property type="entry name" value="MFS general substrate transporter like domains"/>
    <property type="match status" value="1"/>
</dbReference>
<keyword evidence="2" id="KW-0813">Transport</keyword>
<feature type="transmembrane region" description="Helical" evidence="6">
    <location>
        <begin position="118"/>
        <end position="140"/>
    </location>
</feature>
<dbReference type="EMBL" id="VFOP01000001">
    <property type="protein sequence ID" value="TQL50739.1"/>
    <property type="molecule type" value="Genomic_DNA"/>
</dbReference>
<feature type="transmembrane region" description="Helical" evidence="6">
    <location>
        <begin position="57"/>
        <end position="81"/>
    </location>
</feature>
<feature type="transmembrane region" description="Helical" evidence="6">
    <location>
        <begin position="234"/>
        <end position="256"/>
    </location>
</feature>
<proteinExistence type="predicted"/>
<dbReference type="PANTHER" id="PTHR43385:SF1">
    <property type="entry name" value="RIBOFLAVIN TRANSPORTER RIBJ"/>
    <property type="match status" value="1"/>
</dbReference>
<feature type="transmembrane region" description="Helical" evidence="6">
    <location>
        <begin position="387"/>
        <end position="406"/>
    </location>
</feature>
<keyword evidence="3 6" id="KW-0812">Transmembrane</keyword>
<protein>
    <submittedName>
        <fullName evidence="8">Putative MFS family arabinose efflux permease</fullName>
    </submittedName>
</protein>
<dbReference type="InterPro" id="IPR036259">
    <property type="entry name" value="MFS_trans_sf"/>
</dbReference>
<feature type="transmembrane region" description="Helical" evidence="6">
    <location>
        <begin position="361"/>
        <end position="381"/>
    </location>
</feature>
<feature type="transmembrane region" description="Helical" evidence="6">
    <location>
        <begin position="320"/>
        <end position="341"/>
    </location>
</feature>
<evidence type="ECO:0000256" key="5">
    <source>
        <dbReference type="ARBA" id="ARBA00023136"/>
    </source>
</evidence>
<gene>
    <name evidence="8" type="ORF">FB467_1856</name>
</gene>
<organism evidence="8 9">
    <name type="scientific">Ornithinicoccus hortensis</name>
    <dbReference type="NCBI Taxonomy" id="82346"/>
    <lineage>
        <taxon>Bacteria</taxon>
        <taxon>Bacillati</taxon>
        <taxon>Actinomycetota</taxon>
        <taxon>Actinomycetes</taxon>
        <taxon>Micrococcales</taxon>
        <taxon>Intrasporangiaceae</taxon>
        <taxon>Ornithinicoccus</taxon>
    </lineage>
</organism>
<feature type="domain" description="Major facilitator superfamily (MFS) profile" evidence="7">
    <location>
        <begin position="25"/>
        <end position="413"/>
    </location>
</feature>
<dbReference type="PANTHER" id="PTHR43385">
    <property type="entry name" value="RIBOFLAVIN TRANSPORTER RIBJ"/>
    <property type="match status" value="1"/>
</dbReference>
<dbReference type="RefSeq" id="WP_228393367.1">
    <property type="nucleotide sequence ID" value="NZ_BAAAIK010000002.1"/>
</dbReference>
<evidence type="ECO:0000313" key="9">
    <source>
        <dbReference type="Proteomes" id="UP000319516"/>
    </source>
</evidence>
<dbReference type="InterPro" id="IPR011701">
    <property type="entry name" value="MFS"/>
</dbReference>
<evidence type="ECO:0000256" key="3">
    <source>
        <dbReference type="ARBA" id="ARBA00022692"/>
    </source>
</evidence>
<comment type="caution">
    <text evidence="8">The sequence shown here is derived from an EMBL/GenBank/DDBJ whole genome shotgun (WGS) entry which is preliminary data.</text>
</comment>
<feature type="transmembrane region" description="Helical" evidence="6">
    <location>
        <begin position="93"/>
        <end position="112"/>
    </location>
</feature>
<keyword evidence="5 6" id="KW-0472">Membrane</keyword>
<dbReference type="SUPFAM" id="SSF103473">
    <property type="entry name" value="MFS general substrate transporter"/>
    <property type="match status" value="1"/>
</dbReference>
<evidence type="ECO:0000313" key="8">
    <source>
        <dbReference type="EMBL" id="TQL50739.1"/>
    </source>
</evidence>
<dbReference type="GO" id="GO:0005886">
    <property type="term" value="C:plasma membrane"/>
    <property type="evidence" value="ECO:0007669"/>
    <property type="project" value="UniProtKB-SubCell"/>
</dbReference>
<reference evidence="8 9" key="1">
    <citation type="submission" date="2019-06" db="EMBL/GenBank/DDBJ databases">
        <title>Sequencing the genomes of 1000 actinobacteria strains.</title>
        <authorList>
            <person name="Klenk H.-P."/>
        </authorList>
    </citation>
    <scope>NUCLEOTIDE SEQUENCE [LARGE SCALE GENOMIC DNA]</scope>
    <source>
        <strain evidence="8 9">DSM 12335</strain>
    </source>
</reference>
<dbReference type="AlphaFoldDB" id="A0A542YRL1"/>
<sequence>MDRPRTDAQPGNPEDPAASPAALRRVLVALCITQLTGWGILYYAYPVMLAAVTADTGWSTSTAFGAFSAGLLASAVAAPWVGRLLDRVGPRPVMAWGSVLGAVSLVAVALAPGLPWFVLAWVAVGLAQSAVLYPPAFAALTRWYGPRRVSAITTLTVMGGLAGTVFAPVTALLLRHLSWQATTLVLAGVLAAVTIPLHARYLNLPWPAAGSRGEEGGTDGSTGYVRQTATSRPFVLLLVVLGLAGFGLFGATLNLIPFLAEHGVSNEVAAVVFGLVGIGQFVGRFGYPRLSRRLAAPVRATLVLGVGALMLATLATVPAVLAVVVVATIGAGAARGIYTLLQATSVSDRWGTRSFGSLNGISTVPTTAAMVVAPAGGAYLAELVGSYTTAFYLLAAMTALGALIALGTGPRGPVTPVGTGPATE</sequence>
<dbReference type="PROSITE" id="PS50850">
    <property type="entry name" value="MFS"/>
    <property type="match status" value="1"/>
</dbReference>
<keyword evidence="9" id="KW-1185">Reference proteome</keyword>
<evidence type="ECO:0000259" key="7">
    <source>
        <dbReference type="PROSITE" id="PS50850"/>
    </source>
</evidence>
<dbReference type="InterPro" id="IPR052983">
    <property type="entry name" value="MFS_Riboflavin_Transporter"/>
</dbReference>
<evidence type="ECO:0000256" key="2">
    <source>
        <dbReference type="ARBA" id="ARBA00022448"/>
    </source>
</evidence>
<feature type="transmembrane region" description="Helical" evidence="6">
    <location>
        <begin position="26"/>
        <end position="45"/>
    </location>
</feature>